<feature type="domain" description="4'-phosphopantetheinyl transferase" evidence="2">
    <location>
        <begin position="17"/>
        <end position="107"/>
    </location>
</feature>
<gene>
    <name evidence="3" type="primary">acpS_2</name>
    <name evidence="3" type="ORF">BWX89_00655</name>
</gene>
<dbReference type="InterPro" id="IPR037143">
    <property type="entry name" value="4-PPantetheinyl_Trfase_dom_sf"/>
</dbReference>
<organism evidence="3">
    <name type="scientific">candidate division TA06 bacterium ADurb.Bin131</name>
    <dbReference type="NCBI Taxonomy" id="1852827"/>
    <lineage>
        <taxon>Bacteria</taxon>
        <taxon>Bacteria division TA06</taxon>
    </lineage>
</organism>
<accession>A0A1V6CB41</accession>
<evidence type="ECO:0000256" key="1">
    <source>
        <dbReference type="ARBA" id="ARBA00022679"/>
    </source>
</evidence>
<name>A0A1V6CB41_UNCT6</name>
<dbReference type="Proteomes" id="UP000485562">
    <property type="component" value="Unassembled WGS sequence"/>
</dbReference>
<keyword evidence="1 3" id="KW-0808">Transferase</keyword>
<dbReference type="SUPFAM" id="SSF56214">
    <property type="entry name" value="4'-phosphopantetheinyl transferase"/>
    <property type="match status" value="1"/>
</dbReference>
<sequence>MSTAIELVHTRTIAGLLKKKVLNQFFSCSEIEYYRRYRDKNVRLAGCLAAKLAFIKVTQHNFDIPDLRKIEIKHTISGKPYIMLYKKKIQSCPLSISHTKSLAAAFCGIKNGKIHYTRKKKRYT</sequence>
<dbReference type="EMBL" id="MWDQ01000052">
    <property type="protein sequence ID" value="OQB74089.1"/>
    <property type="molecule type" value="Genomic_DNA"/>
</dbReference>
<reference evidence="3" key="1">
    <citation type="submission" date="2017-02" db="EMBL/GenBank/DDBJ databases">
        <title>Delving into the versatile metabolic prowess of the omnipresent phylum Bacteroidetes.</title>
        <authorList>
            <person name="Nobu M.K."/>
            <person name="Mei R."/>
            <person name="Narihiro T."/>
            <person name="Kuroda K."/>
            <person name="Liu W.-T."/>
        </authorList>
    </citation>
    <scope>NUCLEOTIDE SEQUENCE</scope>
    <source>
        <strain evidence="3">ADurb.Bin131</strain>
    </source>
</reference>
<evidence type="ECO:0000259" key="2">
    <source>
        <dbReference type="Pfam" id="PF01648"/>
    </source>
</evidence>
<dbReference type="EC" id="2.7.8.7" evidence="3"/>
<dbReference type="Gene3D" id="3.90.470.20">
    <property type="entry name" value="4'-phosphopantetheinyl transferase domain"/>
    <property type="match status" value="1"/>
</dbReference>
<dbReference type="GO" id="GO:0000287">
    <property type="term" value="F:magnesium ion binding"/>
    <property type="evidence" value="ECO:0007669"/>
    <property type="project" value="InterPro"/>
</dbReference>
<evidence type="ECO:0000313" key="3">
    <source>
        <dbReference type="EMBL" id="OQB74089.1"/>
    </source>
</evidence>
<dbReference type="Pfam" id="PF01648">
    <property type="entry name" value="ACPS"/>
    <property type="match status" value="1"/>
</dbReference>
<dbReference type="InterPro" id="IPR008278">
    <property type="entry name" value="4-PPantetheinyl_Trfase_dom"/>
</dbReference>
<dbReference type="AlphaFoldDB" id="A0A1V6CB41"/>
<protein>
    <submittedName>
        <fullName evidence="3">Holo-(Acyl-carrier-protein) synthase</fullName>
        <ecNumber evidence="3">2.7.8.7</ecNumber>
    </submittedName>
</protein>
<dbReference type="GO" id="GO:0008897">
    <property type="term" value="F:holo-[acyl-carrier-protein] synthase activity"/>
    <property type="evidence" value="ECO:0007669"/>
    <property type="project" value="UniProtKB-EC"/>
</dbReference>
<proteinExistence type="predicted"/>
<comment type="caution">
    <text evidence="3">The sequence shown here is derived from an EMBL/GenBank/DDBJ whole genome shotgun (WGS) entry which is preliminary data.</text>
</comment>